<evidence type="ECO:0000256" key="7">
    <source>
        <dbReference type="ARBA" id="ARBA00022989"/>
    </source>
</evidence>
<evidence type="ECO:0000256" key="9">
    <source>
        <dbReference type="ARBA" id="ARBA00032370"/>
    </source>
</evidence>
<evidence type="ECO:0000256" key="11">
    <source>
        <dbReference type="ARBA" id="ARBA00038053"/>
    </source>
</evidence>
<keyword evidence="7 16" id="KW-1133">Transmembrane helix</keyword>
<dbReference type="EMBL" id="JAGSPA010000003">
    <property type="protein sequence ID" value="MBV7257211.1"/>
    <property type="molecule type" value="Genomic_DNA"/>
</dbReference>
<evidence type="ECO:0000256" key="2">
    <source>
        <dbReference type="ARBA" id="ARBA00022676"/>
    </source>
</evidence>
<evidence type="ECO:0000256" key="16">
    <source>
        <dbReference type="SAM" id="Phobius"/>
    </source>
</evidence>
<evidence type="ECO:0000256" key="8">
    <source>
        <dbReference type="ARBA" id="ARBA00023136"/>
    </source>
</evidence>
<comment type="caution">
    <text evidence="17">The sequence shown here is derived from an EMBL/GenBank/DDBJ whole genome shotgun (WGS) entry which is preliminary data.</text>
</comment>
<keyword evidence="3" id="KW-0808">Transferase</keyword>
<evidence type="ECO:0000256" key="13">
    <source>
        <dbReference type="ARBA" id="ARBA00041418"/>
    </source>
</evidence>
<sequence>MRALRTMFSRGDRTILGRWFWTIDRPLLGMVLLLMGIGLIAVAAASPAASQRLSGANYTYADLYFLKRQVIWVAIGLPVLIAVSMLPKLWTRRLALLGTAGGLAALAALPFLGDEGTNGAVRWIIIGGSQVQPSELLKPMFIVTTAWLLAFRFDDPKVPAIPASGLLLVLIVALLMIQPDLGQTVLVSSIWVAQAFIAGLSATLLAILIAIGAVGILMAYLFVPHVTSRIDRFITGEGDNFQAERSIDAIRSGGLFGTGPGEGQAKFSLPEPHTDYIFAVIGEEFGMIACLFVAILFLAIVVRVITQLFDEDDPFVTVAAAGLAAQIGLQAFINMIVALDLLPSKGMTLPFISHGGSSFLALCIGTGMLLSLTRRSRFLTRAAEPEMRLGAT</sequence>
<evidence type="ECO:0000256" key="12">
    <source>
        <dbReference type="ARBA" id="ARBA00041185"/>
    </source>
</evidence>
<evidence type="ECO:0000256" key="15">
    <source>
        <dbReference type="ARBA" id="ARBA00049902"/>
    </source>
</evidence>
<evidence type="ECO:0000313" key="17">
    <source>
        <dbReference type="EMBL" id="MBV7257211.1"/>
    </source>
</evidence>
<evidence type="ECO:0000256" key="4">
    <source>
        <dbReference type="ARBA" id="ARBA00022692"/>
    </source>
</evidence>
<name>A0ABS6SFT8_9SPHN</name>
<feature type="transmembrane region" description="Helical" evidence="16">
    <location>
        <begin position="276"/>
        <end position="302"/>
    </location>
</feature>
<gene>
    <name evidence="17" type="ORF">KCG44_10500</name>
</gene>
<keyword evidence="17" id="KW-0131">Cell cycle</keyword>
<dbReference type="EC" id="2.4.99.28" evidence="14"/>
<evidence type="ECO:0000256" key="6">
    <source>
        <dbReference type="ARBA" id="ARBA00022984"/>
    </source>
</evidence>
<dbReference type="PANTHER" id="PTHR30474:SF2">
    <property type="entry name" value="PEPTIDOGLYCAN GLYCOSYLTRANSFERASE FTSW-RELATED"/>
    <property type="match status" value="1"/>
</dbReference>
<feature type="transmembrane region" description="Helical" evidence="16">
    <location>
        <begin position="158"/>
        <end position="177"/>
    </location>
</feature>
<dbReference type="InterPro" id="IPR001182">
    <property type="entry name" value="FtsW/RodA"/>
</dbReference>
<comment type="similarity">
    <text evidence="11">Belongs to the SEDS family. FtsW subfamily.</text>
</comment>
<keyword evidence="17" id="KW-0132">Cell division</keyword>
<feature type="transmembrane region" description="Helical" evidence="16">
    <location>
        <begin position="94"/>
        <end position="113"/>
    </location>
</feature>
<accession>A0ABS6SFT8</accession>
<evidence type="ECO:0000256" key="14">
    <source>
        <dbReference type="ARBA" id="ARBA00044770"/>
    </source>
</evidence>
<reference evidence="17 18" key="1">
    <citation type="submission" date="2021-04" db="EMBL/GenBank/DDBJ databases">
        <authorList>
            <person name="Pira H."/>
            <person name="Risdian C."/>
            <person name="Wink J."/>
        </authorList>
    </citation>
    <scope>NUCLEOTIDE SEQUENCE [LARGE SCALE GENOMIC DNA]</scope>
    <source>
        <strain evidence="17 18">WHA3</strain>
    </source>
</reference>
<evidence type="ECO:0000313" key="18">
    <source>
        <dbReference type="Proteomes" id="UP000722336"/>
    </source>
</evidence>
<dbReference type="GO" id="GO:0051301">
    <property type="term" value="P:cell division"/>
    <property type="evidence" value="ECO:0007669"/>
    <property type="project" value="UniProtKB-KW"/>
</dbReference>
<feature type="transmembrane region" description="Helical" evidence="16">
    <location>
        <begin position="27"/>
        <end position="49"/>
    </location>
</feature>
<proteinExistence type="inferred from homology"/>
<keyword evidence="2" id="KW-0328">Glycosyltransferase</keyword>
<protein>
    <recommendedName>
        <fullName evidence="12">Probable peptidoglycan glycosyltransferase FtsW</fullName>
        <ecNumber evidence="14">2.4.99.28</ecNumber>
    </recommendedName>
    <alternativeName>
        <fullName evidence="13">Cell division protein FtsW</fullName>
    </alternativeName>
    <alternativeName>
        <fullName evidence="10">Cell wall polymerase</fullName>
    </alternativeName>
    <alternativeName>
        <fullName evidence="9">Peptidoglycan polymerase</fullName>
    </alternativeName>
</protein>
<dbReference type="Proteomes" id="UP000722336">
    <property type="component" value="Unassembled WGS sequence"/>
</dbReference>
<comment type="catalytic activity">
    <reaction evidence="15">
        <text>[GlcNAc-(1-&gt;4)-Mur2Ac(oyl-L-Ala-gamma-D-Glu-L-Lys-D-Ala-D-Ala)](n)-di-trans,octa-cis-undecaprenyl diphosphate + beta-D-GlcNAc-(1-&gt;4)-Mur2Ac(oyl-L-Ala-gamma-D-Glu-L-Lys-D-Ala-D-Ala)-di-trans,octa-cis-undecaprenyl diphosphate = [GlcNAc-(1-&gt;4)-Mur2Ac(oyl-L-Ala-gamma-D-Glu-L-Lys-D-Ala-D-Ala)](n+1)-di-trans,octa-cis-undecaprenyl diphosphate + di-trans,octa-cis-undecaprenyl diphosphate + H(+)</text>
        <dbReference type="Rhea" id="RHEA:23708"/>
        <dbReference type="Rhea" id="RHEA-COMP:9602"/>
        <dbReference type="Rhea" id="RHEA-COMP:9603"/>
        <dbReference type="ChEBI" id="CHEBI:15378"/>
        <dbReference type="ChEBI" id="CHEBI:58405"/>
        <dbReference type="ChEBI" id="CHEBI:60033"/>
        <dbReference type="ChEBI" id="CHEBI:78435"/>
        <dbReference type="EC" id="2.4.99.28"/>
    </reaction>
</comment>
<comment type="subcellular location">
    <subcellularLocation>
        <location evidence="1">Membrane</location>
        <topology evidence="1">Multi-pass membrane protein</topology>
    </subcellularLocation>
</comment>
<keyword evidence="8 16" id="KW-0472">Membrane</keyword>
<dbReference type="PANTHER" id="PTHR30474">
    <property type="entry name" value="CELL CYCLE PROTEIN"/>
    <property type="match status" value="1"/>
</dbReference>
<keyword evidence="6" id="KW-0573">Peptidoglycan synthesis</keyword>
<keyword evidence="4 16" id="KW-0812">Transmembrane</keyword>
<keyword evidence="5" id="KW-0133">Cell shape</keyword>
<evidence type="ECO:0000256" key="5">
    <source>
        <dbReference type="ARBA" id="ARBA00022960"/>
    </source>
</evidence>
<evidence type="ECO:0000256" key="3">
    <source>
        <dbReference type="ARBA" id="ARBA00022679"/>
    </source>
</evidence>
<feature type="transmembrane region" description="Helical" evidence="16">
    <location>
        <begin position="69"/>
        <end position="87"/>
    </location>
</feature>
<feature type="transmembrane region" description="Helical" evidence="16">
    <location>
        <begin position="189"/>
        <end position="222"/>
    </location>
</feature>
<feature type="transmembrane region" description="Helical" evidence="16">
    <location>
        <begin position="351"/>
        <end position="372"/>
    </location>
</feature>
<keyword evidence="18" id="KW-1185">Reference proteome</keyword>
<organism evidence="17 18">
    <name type="scientific">Pacificimonas pallii</name>
    <dbReference type="NCBI Taxonomy" id="2827236"/>
    <lineage>
        <taxon>Bacteria</taxon>
        <taxon>Pseudomonadati</taxon>
        <taxon>Pseudomonadota</taxon>
        <taxon>Alphaproteobacteria</taxon>
        <taxon>Sphingomonadales</taxon>
        <taxon>Sphingosinicellaceae</taxon>
        <taxon>Pacificimonas</taxon>
    </lineage>
</organism>
<evidence type="ECO:0000256" key="10">
    <source>
        <dbReference type="ARBA" id="ARBA00033270"/>
    </source>
</evidence>
<evidence type="ECO:0000256" key="1">
    <source>
        <dbReference type="ARBA" id="ARBA00004141"/>
    </source>
</evidence>
<feature type="transmembrane region" description="Helical" evidence="16">
    <location>
        <begin position="314"/>
        <end position="339"/>
    </location>
</feature>
<dbReference type="Pfam" id="PF01098">
    <property type="entry name" value="FTSW_RODA_SPOVE"/>
    <property type="match status" value="1"/>
</dbReference>